<evidence type="ECO:0000256" key="1">
    <source>
        <dbReference type="PROSITE-ProRule" id="PRU00047"/>
    </source>
</evidence>
<sequence>MAEERFTGVVLWFNNSKGFGFIKPDNGSDDVFVHQSSIRSDGFRTLVDGDLVEFAIAPSDNDKTKAVDVTGPNGAPLQSKQDSYNGGGGGRGFRGADRRNGGGGGGGCYNCGDTGHIARECNRINNSGGGGGNAGCYNCGDTGHIARDCNRSNNSGGGGGGGCYTCGAFGHIARDCMRGGNIGGGIDRGSGGGTSCYR</sequence>
<feature type="domain" description="CCHC-type" evidence="3">
    <location>
        <begin position="108"/>
        <end position="121"/>
    </location>
</feature>
<dbReference type="CDD" id="cd04458">
    <property type="entry name" value="CSP_CDS"/>
    <property type="match status" value="1"/>
</dbReference>
<protein>
    <submittedName>
        <fullName evidence="5">Cold shock protein 1-like</fullName>
    </submittedName>
</protein>
<feature type="region of interest" description="Disordered" evidence="2">
    <location>
        <begin position="72"/>
        <end position="98"/>
    </location>
</feature>
<dbReference type="PROSITE" id="PS50158">
    <property type="entry name" value="ZF_CCHC"/>
    <property type="match status" value="3"/>
</dbReference>
<feature type="domain" description="CCHC-type" evidence="3">
    <location>
        <begin position="163"/>
        <end position="176"/>
    </location>
</feature>
<dbReference type="PANTHER" id="PTHR46565:SF26">
    <property type="entry name" value="COLD SHOCK PROTEIN 2"/>
    <property type="match status" value="1"/>
</dbReference>
<evidence type="ECO:0000259" key="3">
    <source>
        <dbReference type="PROSITE" id="PS50158"/>
    </source>
</evidence>
<evidence type="ECO:0000313" key="6">
    <source>
        <dbReference type="Proteomes" id="UP000265520"/>
    </source>
</evidence>
<feature type="domain" description="CSD" evidence="4">
    <location>
        <begin position="5"/>
        <end position="71"/>
    </location>
</feature>
<dbReference type="SUPFAM" id="SSF57756">
    <property type="entry name" value="Retrovirus zinc finger-like domains"/>
    <property type="match status" value="2"/>
</dbReference>
<keyword evidence="1" id="KW-0479">Metal-binding</keyword>
<name>A0A392Q076_9FABA</name>
<dbReference type="Pfam" id="PF00098">
    <property type="entry name" value="zf-CCHC"/>
    <property type="match status" value="3"/>
</dbReference>
<dbReference type="SMART" id="SM00343">
    <property type="entry name" value="ZnF_C2HC"/>
    <property type="match status" value="3"/>
</dbReference>
<reference evidence="5 6" key="1">
    <citation type="journal article" date="2018" name="Front. Plant Sci.">
        <title>Red Clover (Trifolium pratense) and Zigzag Clover (T. medium) - A Picture of Genomic Similarities and Differences.</title>
        <authorList>
            <person name="Dluhosova J."/>
            <person name="Istvanek J."/>
            <person name="Nedelnik J."/>
            <person name="Repkova J."/>
        </authorList>
    </citation>
    <scope>NUCLEOTIDE SEQUENCE [LARGE SCALE GENOMIC DNA]</scope>
    <source>
        <strain evidence="6">cv. 10/8</strain>
        <tissue evidence="5">Leaf</tissue>
    </source>
</reference>
<keyword evidence="1" id="KW-0862">Zinc</keyword>
<dbReference type="AlphaFoldDB" id="A0A392Q076"/>
<dbReference type="PRINTS" id="PR00050">
    <property type="entry name" value="COLDSHOCK"/>
</dbReference>
<dbReference type="InterPro" id="IPR012340">
    <property type="entry name" value="NA-bd_OB-fold"/>
</dbReference>
<dbReference type="PROSITE" id="PS51857">
    <property type="entry name" value="CSD_2"/>
    <property type="match status" value="1"/>
</dbReference>
<dbReference type="SMART" id="SM00357">
    <property type="entry name" value="CSP"/>
    <property type="match status" value="1"/>
</dbReference>
<organism evidence="5 6">
    <name type="scientific">Trifolium medium</name>
    <dbReference type="NCBI Taxonomy" id="97028"/>
    <lineage>
        <taxon>Eukaryota</taxon>
        <taxon>Viridiplantae</taxon>
        <taxon>Streptophyta</taxon>
        <taxon>Embryophyta</taxon>
        <taxon>Tracheophyta</taxon>
        <taxon>Spermatophyta</taxon>
        <taxon>Magnoliopsida</taxon>
        <taxon>eudicotyledons</taxon>
        <taxon>Gunneridae</taxon>
        <taxon>Pentapetalae</taxon>
        <taxon>rosids</taxon>
        <taxon>fabids</taxon>
        <taxon>Fabales</taxon>
        <taxon>Fabaceae</taxon>
        <taxon>Papilionoideae</taxon>
        <taxon>50 kb inversion clade</taxon>
        <taxon>NPAAA clade</taxon>
        <taxon>Hologalegina</taxon>
        <taxon>IRL clade</taxon>
        <taxon>Trifolieae</taxon>
        <taxon>Trifolium</taxon>
    </lineage>
</organism>
<dbReference type="Pfam" id="PF00313">
    <property type="entry name" value="CSD"/>
    <property type="match status" value="1"/>
</dbReference>
<dbReference type="SUPFAM" id="SSF50249">
    <property type="entry name" value="Nucleic acid-binding proteins"/>
    <property type="match status" value="1"/>
</dbReference>
<keyword evidence="1" id="KW-0863">Zinc-finger</keyword>
<dbReference type="Gene3D" id="2.40.50.140">
    <property type="entry name" value="Nucleic acid-binding proteins"/>
    <property type="match status" value="1"/>
</dbReference>
<dbReference type="InterPro" id="IPR036875">
    <property type="entry name" value="Znf_CCHC_sf"/>
</dbReference>
<dbReference type="GO" id="GO:0003676">
    <property type="term" value="F:nucleic acid binding"/>
    <property type="evidence" value="ECO:0007669"/>
    <property type="project" value="InterPro"/>
</dbReference>
<accession>A0A392Q076</accession>
<dbReference type="InterPro" id="IPR019844">
    <property type="entry name" value="CSD_CS"/>
</dbReference>
<dbReference type="InterPro" id="IPR002059">
    <property type="entry name" value="CSP_DNA-bd"/>
</dbReference>
<dbReference type="InterPro" id="IPR011129">
    <property type="entry name" value="CSD"/>
</dbReference>
<evidence type="ECO:0000259" key="4">
    <source>
        <dbReference type="PROSITE" id="PS51857"/>
    </source>
</evidence>
<comment type="caution">
    <text evidence="5">The sequence shown here is derived from an EMBL/GenBank/DDBJ whole genome shotgun (WGS) entry which is preliminary data.</text>
</comment>
<dbReference type="PANTHER" id="PTHR46565">
    <property type="entry name" value="COLD SHOCK DOMAIN PROTEIN 2"/>
    <property type="match status" value="1"/>
</dbReference>
<dbReference type="Proteomes" id="UP000265520">
    <property type="component" value="Unassembled WGS sequence"/>
</dbReference>
<evidence type="ECO:0000256" key="2">
    <source>
        <dbReference type="SAM" id="MobiDB-lite"/>
    </source>
</evidence>
<dbReference type="EMBL" id="LXQA010105624">
    <property type="protein sequence ID" value="MCI17474.1"/>
    <property type="molecule type" value="Genomic_DNA"/>
</dbReference>
<dbReference type="PROSITE" id="PS00352">
    <property type="entry name" value="CSD_1"/>
    <property type="match status" value="1"/>
</dbReference>
<evidence type="ECO:0000313" key="5">
    <source>
        <dbReference type="EMBL" id="MCI17474.1"/>
    </source>
</evidence>
<keyword evidence="6" id="KW-1185">Reference proteome</keyword>
<feature type="domain" description="CCHC-type" evidence="3">
    <location>
        <begin position="136"/>
        <end position="149"/>
    </location>
</feature>
<dbReference type="GO" id="GO:0008270">
    <property type="term" value="F:zinc ion binding"/>
    <property type="evidence" value="ECO:0007669"/>
    <property type="project" value="UniProtKB-KW"/>
</dbReference>
<feature type="non-terminal residue" evidence="5">
    <location>
        <position position="198"/>
    </location>
</feature>
<dbReference type="InterPro" id="IPR001878">
    <property type="entry name" value="Znf_CCHC"/>
</dbReference>
<proteinExistence type="predicted"/>
<dbReference type="Gene3D" id="4.10.60.10">
    <property type="entry name" value="Zinc finger, CCHC-type"/>
    <property type="match status" value="2"/>
</dbReference>